<dbReference type="PANTHER" id="PTHR42748">
    <property type="entry name" value="NITROGEN METABOLITE REPRESSION PROTEIN NMRA FAMILY MEMBER"/>
    <property type="match status" value="1"/>
</dbReference>
<protein>
    <submittedName>
        <fullName evidence="5">NAD(P)-binding protein</fullName>
    </submittedName>
</protein>
<keyword evidence="3" id="KW-0560">Oxidoreductase</keyword>
<dbReference type="InterPro" id="IPR051164">
    <property type="entry name" value="NmrA-like_oxidored"/>
</dbReference>
<dbReference type="AlphaFoldDB" id="A0A6A6ICY4"/>
<dbReference type="Gene3D" id="3.40.50.720">
    <property type="entry name" value="NAD(P)-binding Rossmann-like Domain"/>
    <property type="match status" value="1"/>
</dbReference>
<organism evidence="5 6">
    <name type="scientific">Trematosphaeria pertusa</name>
    <dbReference type="NCBI Taxonomy" id="390896"/>
    <lineage>
        <taxon>Eukaryota</taxon>
        <taxon>Fungi</taxon>
        <taxon>Dikarya</taxon>
        <taxon>Ascomycota</taxon>
        <taxon>Pezizomycotina</taxon>
        <taxon>Dothideomycetes</taxon>
        <taxon>Pleosporomycetidae</taxon>
        <taxon>Pleosporales</taxon>
        <taxon>Massarineae</taxon>
        <taxon>Trematosphaeriaceae</taxon>
        <taxon>Trematosphaeria</taxon>
    </lineage>
</organism>
<gene>
    <name evidence="5" type="ORF">BU26DRAFT_565689</name>
</gene>
<evidence type="ECO:0000256" key="3">
    <source>
        <dbReference type="ARBA" id="ARBA00023002"/>
    </source>
</evidence>
<keyword evidence="6" id="KW-1185">Reference proteome</keyword>
<evidence type="ECO:0000256" key="2">
    <source>
        <dbReference type="ARBA" id="ARBA00022857"/>
    </source>
</evidence>
<reference evidence="5" key="1">
    <citation type="journal article" date="2020" name="Stud. Mycol.">
        <title>101 Dothideomycetes genomes: a test case for predicting lifestyles and emergence of pathogens.</title>
        <authorList>
            <person name="Haridas S."/>
            <person name="Albert R."/>
            <person name="Binder M."/>
            <person name="Bloem J."/>
            <person name="Labutti K."/>
            <person name="Salamov A."/>
            <person name="Andreopoulos B."/>
            <person name="Baker S."/>
            <person name="Barry K."/>
            <person name="Bills G."/>
            <person name="Bluhm B."/>
            <person name="Cannon C."/>
            <person name="Castanera R."/>
            <person name="Culley D."/>
            <person name="Daum C."/>
            <person name="Ezra D."/>
            <person name="Gonzalez J."/>
            <person name="Henrissat B."/>
            <person name="Kuo A."/>
            <person name="Liang C."/>
            <person name="Lipzen A."/>
            <person name="Lutzoni F."/>
            <person name="Magnuson J."/>
            <person name="Mondo S."/>
            <person name="Nolan M."/>
            <person name="Ohm R."/>
            <person name="Pangilinan J."/>
            <person name="Park H.-J."/>
            <person name="Ramirez L."/>
            <person name="Alfaro M."/>
            <person name="Sun H."/>
            <person name="Tritt A."/>
            <person name="Yoshinaga Y."/>
            <person name="Zwiers L.-H."/>
            <person name="Turgeon B."/>
            <person name="Goodwin S."/>
            <person name="Spatafora J."/>
            <person name="Crous P."/>
            <person name="Grigoriev I."/>
        </authorList>
    </citation>
    <scope>NUCLEOTIDE SEQUENCE</scope>
    <source>
        <strain evidence="5">CBS 122368</strain>
    </source>
</reference>
<dbReference type="RefSeq" id="XP_033683290.1">
    <property type="nucleotide sequence ID" value="XM_033833423.1"/>
</dbReference>
<accession>A0A6A6ICY4</accession>
<dbReference type="GO" id="GO:0005634">
    <property type="term" value="C:nucleus"/>
    <property type="evidence" value="ECO:0007669"/>
    <property type="project" value="TreeGrafter"/>
</dbReference>
<sequence length="335" mass="36479">MSSKLITVFGATGAQGSSVLQSLQANTNKSFALRGITRNQHSDSAQKLSASGIEMVQADGWDKDSLIAAFKGSWGVFVNTNSDDAVFENPEEKRTEVDLGKIIVDAAVEAGVEVLVYSGFNSAKEITGGKVPVAAFDDKNAIWKYARATRAFQSVVAASPGWYFENFLVQDLAPIFGGFPFVPSEDGNFVFRVPRWGGKEDIPFISIADDFGDIVHGIFLGPEKWNGKLVQGVSDIRSFDEAVKAFEKVTGKKARFEEVPNWQDLDIYGIRALETIKRMFGFTQESGGRYYGDETEAETAAQLKKNAAEACGKGGDETHLATLEAFFEREFAAAS</sequence>
<name>A0A6A6ICY4_9PLEO</name>
<dbReference type="PANTHER" id="PTHR42748:SF30">
    <property type="entry name" value="NMRA-LIKE DOMAIN-CONTAINING PROTEIN"/>
    <property type="match status" value="1"/>
</dbReference>
<evidence type="ECO:0000256" key="1">
    <source>
        <dbReference type="ARBA" id="ARBA00006328"/>
    </source>
</evidence>
<dbReference type="GO" id="GO:0016491">
    <property type="term" value="F:oxidoreductase activity"/>
    <property type="evidence" value="ECO:0007669"/>
    <property type="project" value="UniProtKB-KW"/>
</dbReference>
<comment type="similarity">
    <text evidence="1">Belongs to the NmrA-type oxidoreductase family.</text>
</comment>
<dbReference type="EMBL" id="ML987196">
    <property type="protein sequence ID" value="KAF2248286.1"/>
    <property type="molecule type" value="Genomic_DNA"/>
</dbReference>
<dbReference type="InterPro" id="IPR008030">
    <property type="entry name" value="NmrA-like"/>
</dbReference>
<dbReference type="Gene3D" id="3.90.25.10">
    <property type="entry name" value="UDP-galactose 4-epimerase, domain 1"/>
    <property type="match status" value="1"/>
</dbReference>
<keyword evidence="2" id="KW-0521">NADP</keyword>
<dbReference type="Proteomes" id="UP000800094">
    <property type="component" value="Unassembled WGS sequence"/>
</dbReference>
<dbReference type="SUPFAM" id="SSF51735">
    <property type="entry name" value="NAD(P)-binding Rossmann-fold domains"/>
    <property type="match status" value="1"/>
</dbReference>
<feature type="domain" description="NmrA-like" evidence="4">
    <location>
        <begin position="3"/>
        <end position="303"/>
    </location>
</feature>
<dbReference type="Pfam" id="PF05368">
    <property type="entry name" value="NmrA"/>
    <property type="match status" value="1"/>
</dbReference>
<evidence type="ECO:0000259" key="4">
    <source>
        <dbReference type="Pfam" id="PF05368"/>
    </source>
</evidence>
<dbReference type="GeneID" id="54586753"/>
<dbReference type="OrthoDB" id="3358371at2759"/>
<proteinExistence type="inferred from homology"/>
<dbReference type="CDD" id="cd05251">
    <property type="entry name" value="NmrA_like_SDR_a"/>
    <property type="match status" value="1"/>
</dbReference>
<evidence type="ECO:0000313" key="5">
    <source>
        <dbReference type="EMBL" id="KAF2248286.1"/>
    </source>
</evidence>
<evidence type="ECO:0000313" key="6">
    <source>
        <dbReference type="Proteomes" id="UP000800094"/>
    </source>
</evidence>
<dbReference type="InterPro" id="IPR036291">
    <property type="entry name" value="NAD(P)-bd_dom_sf"/>
</dbReference>